<evidence type="ECO:0000313" key="2">
    <source>
        <dbReference type="Proteomes" id="UP000078292"/>
    </source>
</evidence>
<protein>
    <submittedName>
        <fullName evidence="1">Uncharacterized protein</fullName>
    </submittedName>
</protein>
<dbReference type="Proteomes" id="UP000078292">
    <property type="component" value="Unassembled WGS sequence"/>
</dbReference>
<comment type="caution">
    <text evidence="1">The sequence shown here is derived from an EMBL/GenBank/DDBJ whole genome shotgun (WGS) entry which is preliminary data.</text>
</comment>
<dbReference type="AlphaFoldDB" id="A0A1B7M2I0"/>
<dbReference type="STRING" id="1837282.A6F49_04715"/>
<sequence>MTLHPTQHLARTVTSMVAERTQCQDDLDVDIRQFDIETGTALTVISLHDGSNRLTISTSTIRHAASSYQGLISVTYRTAVGTPDEQFTLGMESTINHDVIAPAELHRLSRTLDGWMNVSLPHRRQLAHA</sequence>
<accession>A0A1B7M2I0</accession>
<keyword evidence="2" id="KW-1185">Reference proteome</keyword>
<dbReference type="RefSeq" id="WP_043055547.1">
    <property type="nucleotide sequence ID" value="NZ_LXEY01000008.1"/>
</dbReference>
<proteinExistence type="predicted"/>
<reference evidence="1 2" key="1">
    <citation type="submission" date="2016-04" db="EMBL/GenBank/DDBJ databases">
        <title>First whole genome shotgun sequence of the bacterium Enteractinococcus sp. strain UASWS1574.</title>
        <authorList>
            <person name="Crovadore J."/>
            <person name="Chablais R."/>
            <person name="Lefort F."/>
        </authorList>
    </citation>
    <scope>NUCLEOTIDE SEQUENCE [LARGE SCALE GENOMIC DNA]</scope>
    <source>
        <strain evidence="1 2">UASWS1574</strain>
    </source>
</reference>
<dbReference type="EMBL" id="LXEY01000008">
    <property type="protein sequence ID" value="OAV62812.1"/>
    <property type="molecule type" value="Genomic_DNA"/>
</dbReference>
<name>A0A1B7M2I0_9MICC</name>
<organism evidence="1 2">
    <name type="scientific">Enteractinococcus helveticum</name>
    <dbReference type="NCBI Taxonomy" id="1837282"/>
    <lineage>
        <taxon>Bacteria</taxon>
        <taxon>Bacillati</taxon>
        <taxon>Actinomycetota</taxon>
        <taxon>Actinomycetes</taxon>
        <taxon>Micrococcales</taxon>
        <taxon>Micrococcaceae</taxon>
    </lineage>
</organism>
<evidence type="ECO:0000313" key="1">
    <source>
        <dbReference type="EMBL" id="OAV62812.1"/>
    </source>
</evidence>
<gene>
    <name evidence="1" type="ORF">A6F49_04715</name>
</gene>